<keyword evidence="7" id="KW-1185">Reference proteome</keyword>
<dbReference type="PANTHER" id="PTHR21600">
    <property type="entry name" value="MITOCHONDRIAL RNA PSEUDOURIDINE SYNTHASE"/>
    <property type="match status" value="1"/>
</dbReference>
<evidence type="ECO:0000313" key="7">
    <source>
        <dbReference type="Proteomes" id="UP000593626"/>
    </source>
</evidence>
<dbReference type="PANTHER" id="PTHR21600:SF35">
    <property type="entry name" value="PSEUDOURIDINE SYNTHASE"/>
    <property type="match status" value="1"/>
</dbReference>
<dbReference type="RefSeq" id="WP_239673609.1">
    <property type="nucleotide sequence ID" value="NZ_CP049742.1"/>
</dbReference>
<dbReference type="Gene3D" id="3.30.2350.10">
    <property type="entry name" value="Pseudouridine synthase"/>
    <property type="match status" value="1"/>
</dbReference>
<protein>
    <recommendedName>
        <fullName evidence="4">Pseudouridine synthase</fullName>
        <ecNumber evidence="4">5.4.99.-</ecNumber>
    </recommendedName>
</protein>
<evidence type="ECO:0000313" key="6">
    <source>
        <dbReference type="EMBL" id="QPC46088.1"/>
    </source>
</evidence>
<dbReference type="InterPro" id="IPR020103">
    <property type="entry name" value="PsdUridine_synth_cat_dom_sf"/>
</dbReference>
<sequence length="302" mass="34464">MKLQRYEESYRVHKDEGGILLREFLFLRGITRRALTSIKFGGGLIEVNGHEVNVREVVREGDQVRVMFPPENRGKTLIGENIPLRILYEDEYVLVINKGPGMNTIPSREHPTGSLAQALIYYYESVGLPSTVHVVTRLDRDTSGAVLIAKYSPVHEKLSLQQKEKKVKRTYEAIVHGKVEPLEGTYTAPIGRKDDSIIERTVREDGQTAITHYNVKRYTTFFSHIHVQLETGRTHQIRVHFSHAGYPLVGDTLYGGAKNDLNRQALHCVSVEWLDIKSGEVKKVVCELEDDLKKFVEEKFRP</sequence>
<evidence type="ECO:0000256" key="2">
    <source>
        <dbReference type="ARBA" id="ARBA00010876"/>
    </source>
</evidence>
<comment type="catalytic activity">
    <reaction evidence="1 4">
        <text>a uridine in RNA = a pseudouridine in RNA</text>
        <dbReference type="Rhea" id="RHEA:48348"/>
        <dbReference type="Rhea" id="RHEA-COMP:12068"/>
        <dbReference type="Rhea" id="RHEA-COMP:12069"/>
        <dbReference type="ChEBI" id="CHEBI:65314"/>
        <dbReference type="ChEBI" id="CHEBI:65315"/>
    </reaction>
</comment>
<gene>
    <name evidence="6" type="ORF">G8O30_03500</name>
</gene>
<comment type="similarity">
    <text evidence="2 4">Belongs to the pseudouridine synthase RluA family.</text>
</comment>
<dbReference type="Pfam" id="PF00849">
    <property type="entry name" value="PseudoU_synth_2"/>
    <property type="match status" value="1"/>
</dbReference>
<evidence type="ECO:0000259" key="5">
    <source>
        <dbReference type="Pfam" id="PF00849"/>
    </source>
</evidence>
<dbReference type="PROSITE" id="PS01129">
    <property type="entry name" value="PSI_RLU"/>
    <property type="match status" value="1"/>
</dbReference>
<dbReference type="InterPro" id="IPR050188">
    <property type="entry name" value="RluA_PseudoU_synthase"/>
</dbReference>
<dbReference type="GO" id="GO:0009982">
    <property type="term" value="F:pseudouridine synthase activity"/>
    <property type="evidence" value="ECO:0007669"/>
    <property type="project" value="InterPro"/>
</dbReference>
<keyword evidence="4" id="KW-0413">Isomerase</keyword>
<evidence type="ECO:0000256" key="4">
    <source>
        <dbReference type="RuleBase" id="RU362028"/>
    </source>
</evidence>
<proteinExistence type="inferred from homology"/>
<name>A0A7S8HET5_9BACI</name>
<dbReference type="InterPro" id="IPR006225">
    <property type="entry name" value="PsdUridine_synth_RluC/D"/>
</dbReference>
<evidence type="ECO:0000256" key="3">
    <source>
        <dbReference type="PIRSR" id="PIRSR606225-1"/>
    </source>
</evidence>
<reference evidence="6 7" key="1">
    <citation type="submission" date="2019-07" db="EMBL/GenBank/DDBJ databases">
        <title>Genome sequence of 2 isolates from Red Sea Mangroves.</title>
        <authorList>
            <person name="Sefrji F."/>
            <person name="Michoud G."/>
            <person name="Merlino G."/>
            <person name="Daffonchio D."/>
        </authorList>
    </citation>
    <scope>NUCLEOTIDE SEQUENCE [LARGE SCALE GENOMIC DNA]</scope>
    <source>
        <strain evidence="6 7">R1DC41</strain>
    </source>
</reference>
<dbReference type="GO" id="GO:0003723">
    <property type="term" value="F:RNA binding"/>
    <property type="evidence" value="ECO:0007669"/>
    <property type="project" value="InterPro"/>
</dbReference>
<dbReference type="SUPFAM" id="SSF55120">
    <property type="entry name" value="Pseudouridine synthase"/>
    <property type="match status" value="1"/>
</dbReference>
<dbReference type="InterPro" id="IPR006145">
    <property type="entry name" value="PsdUridine_synth_RsuA/RluA"/>
</dbReference>
<dbReference type="EC" id="5.4.99.-" evidence="4"/>
<organism evidence="6 7">
    <name type="scientific">Mangrovibacillus cuniculi</name>
    <dbReference type="NCBI Taxonomy" id="2593652"/>
    <lineage>
        <taxon>Bacteria</taxon>
        <taxon>Bacillati</taxon>
        <taxon>Bacillota</taxon>
        <taxon>Bacilli</taxon>
        <taxon>Bacillales</taxon>
        <taxon>Bacillaceae</taxon>
        <taxon>Mangrovibacillus</taxon>
    </lineage>
</organism>
<dbReference type="GO" id="GO:0000455">
    <property type="term" value="P:enzyme-directed rRNA pseudouridine synthesis"/>
    <property type="evidence" value="ECO:0007669"/>
    <property type="project" value="TreeGrafter"/>
</dbReference>
<dbReference type="KEGG" id="mcui:G8O30_03500"/>
<dbReference type="EMBL" id="CP049742">
    <property type="protein sequence ID" value="QPC46088.1"/>
    <property type="molecule type" value="Genomic_DNA"/>
</dbReference>
<dbReference type="AlphaFoldDB" id="A0A7S8HET5"/>
<dbReference type="CDD" id="cd02869">
    <property type="entry name" value="PseudoU_synth_RluA_like"/>
    <property type="match status" value="1"/>
</dbReference>
<dbReference type="GO" id="GO:0140098">
    <property type="term" value="F:catalytic activity, acting on RNA"/>
    <property type="evidence" value="ECO:0007669"/>
    <property type="project" value="UniProtKB-ARBA"/>
</dbReference>
<comment type="function">
    <text evidence="4">Responsible for synthesis of pseudouridine from uracil.</text>
</comment>
<dbReference type="NCBIfam" id="TIGR00005">
    <property type="entry name" value="rluA_subfam"/>
    <property type="match status" value="1"/>
</dbReference>
<accession>A0A7S8HET5</accession>
<feature type="domain" description="Pseudouridine synthase RsuA/RluA-like" evidence="5">
    <location>
        <begin position="92"/>
        <end position="243"/>
    </location>
</feature>
<dbReference type="Proteomes" id="UP000593626">
    <property type="component" value="Chromosome"/>
</dbReference>
<dbReference type="InterPro" id="IPR006224">
    <property type="entry name" value="PsdUridine_synth_RluA-like_CS"/>
</dbReference>
<feature type="active site" evidence="3">
    <location>
        <position position="139"/>
    </location>
</feature>
<evidence type="ECO:0000256" key="1">
    <source>
        <dbReference type="ARBA" id="ARBA00000073"/>
    </source>
</evidence>